<dbReference type="InterPro" id="IPR006070">
    <property type="entry name" value="Sua5-like_dom"/>
</dbReference>
<comment type="caution">
    <text evidence="2">The sequence shown here is derived from an EMBL/GenBank/DDBJ whole genome shotgun (WGS) entry which is preliminary data.</text>
</comment>
<dbReference type="SUPFAM" id="SSF55821">
    <property type="entry name" value="YrdC/RibB"/>
    <property type="match status" value="1"/>
</dbReference>
<evidence type="ECO:0000313" key="3">
    <source>
        <dbReference type="Proteomes" id="UP001501288"/>
    </source>
</evidence>
<dbReference type="NCBIfam" id="TIGR00057">
    <property type="entry name" value="L-threonylcarbamoyladenylate synthase"/>
    <property type="match status" value="1"/>
</dbReference>
<protein>
    <submittedName>
        <fullName evidence="2">L-threonylcarbamoyladenylate synthase</fullName>
    </submittedName>
</protein>
<dbReference type="RefSeq" id="WP_346029725.1">
    <property type="nucleotide sequence ID" value="NZ_BAAANV010000020.1"/>
</dbReference>
<dbReference type="PANTHER" id="PTHR42828:SF3">
    <property type="entry name" value="THREONYLCARBAMOYL-AMP SYNTHASE"/>
    <property type="match status" value="1"/>
</dbReference>
<dbReference type="EMBL" id="BAAANV010000020">
    <property type="protein sequence ID" value="GAA1535947.1"/>
    <property type="molecule type" value="Genomic_DNA"/>
</dbReference>
<evidence type="ECO:0000259" key="1">
    <source>
        <dbReference type="PROSITE" id="PS51163"/>
    </source>
</evidence>
<accession>A0ABN2B9X2</accession>
<proteinExistence type="predicted"/>
<dbReference type="Pfam" id="PF01300">
    <property type="entry name" value="Sua5_yciO_yrdC"/>
    <property type="match status" value="1"/>
</dbReference>
<name>A0ABN2B9X2_9MICO</name>
<reference evidence="2 3" key="1">
    <citation type="journal article" date="2019" name="Int. J. Syst. Evol. Microbiol.">
        <title>The Global Catalogue of Microorganisms (GCM) 10K type strain sequencing project: providing services to taxonomists for standard genome sequencing and annotation.</title>
        <authorList>
            <consortium name="The Broad Institute Genomics Platform"/>
            <consortium name="The Broad Institute Genome Sequencing Center for Infectious Disease"/>
            <person name="Wu L."/>
            <person name="Ma J."/>
        </authorList>
    </citation>
    <scope>NUCLEOTIDE SEQUENCE [LARGE SCALE GENOMIC DNA]</scope>
    <source>
        <strain evidence="2 3">JCM 14588</strain>
    </source>
</reference>
<dbReference type="InterPro" id="IPR017945">
    <property type="entry name" value="DHBP_synth_RibB-like_a/b_dom"/>
</dbReference>
<dbReference type="InterPro" id="IPR052532">
    <property type="entry name" value="SUA5_domain"/>
</dbReference>
<organism evidence="2 3">
    <name type="scientific">Dermacoccus barathri</name>
    <dbReference type="NCBI Taxonomy" id="322601"/>
    <lineage>
        <taxon>Bacteria</taxon>
        <taxon>Bacillati</taxon>
        <taxon>Actinomycetota</taxon>
        <taxon>Actinomycetes</taxon>
        <taxon>Micrococcales</taxon>
        <taxon>Dermacoccaceae</taxon>
        <taxon>Dermacoccus</taxon>
    </lineage>
</organism>
<sequence length="207" mass="22684">MATFLDIHPENPQPRLIAQVVDALRDGALIAYPTSSGYALGATLGNAEAKERMIRIRKLDAKHDFTLVCRDFAELGQLVQLSNAAFRAVKAATPGPYTFILPATGEVPRKLVHPKKKTVGVRLDTHPVARAIVETLGEPLLSTSLILPDQEEPFTYGWAVKEELDHLVDIVIDAESVEPRPTTVVDFTEGYPEVVRVGSGDTERFEA</sequence>
<keyword evidence="3" id="KW-1185">Reference proteome</keyword>
<dbReference type="PANTHER" id="PTHR42828">
    <property type="entry name" value="DHBP SYNTHASE RIBB-LIKE ALPHA/BETA DOMAIN-CONTAINING PROTEIN"/>
    <property type="match status" value="1"/>
</dbReference>
<feature type="domain" description="YrdC-like" evidence="1">
    <location>
        <begin position="14"/>
        <end position="200"/>
    </location>
</feature>
<evidence type="ECO:0000313" key="2">
    <source>
        <dbReference type="EMBL" id="GAA1535947.1"/>
    </source>
</evidence>
<dbReference type="Proteomes" id="UP001501288">
    <property type="component" value="Unassembled WGS sequence"/>
</dbReference>
<dbReference type="PROSITE" id="PS51163">
    <property type="entry name" value="YRDC"/>
    <property type="match status" value="1"/>
</dbReference>
<dbReference type="Gene3D" id="3.90.870.10">
    <property type="entry name" value="DHBP synthase"/>
    <property type="match status" value="1"/>
</dbReference>
<gene>
    <name evidence="2" type="ORF">GCM10009762_07430</name>
</gene>